<organism evidence="2 3">
    <name type="scientific">Rhodoplanes serenus</name>
    <dbReference type="NCBI Taxonomy" id="200615"/>
    <lineage>
        <taxon>Bacteria</taxon>
        <taxon>Pseudomonadati</taxon>
        <taxon>Pseudomonadota</taxon>
        <taxon>Alphaproteobacteria</taxon>
        <taxon>Hyphomicrobiales</taxon>
        <taxon>Nitrobacteraceae</taxon>
        <taxon>Rhodoplanes</taxon>
    </lineage>
</organism>
<evidence type="ECO:0000256" key="1">
    <source>
        <dbReference type="SAM" id="MobiDB-lite"/>
    </source>
</evidence>
<dbReference type="AlphaFoldDB" id="A0A447CR67"/>
<gene>
    <name evidence="2" type="ORF">RHODGE_RHODGE_00837</name>
</gene>
<dbReference type="EMBL" id="UWOC01000055">
    <property type="protein sequence ID" value="VCU07633.1"/>
    <property type="molecule type" value="Genomic_DNA"/>
</dbReference>
<feature type="region of interest" description="Disordered" evidence="1">
    <location>
        <begin position="66"/>
        <end position="193"/>
    </location>
</feature>
<protein>
    <recommendedName>
        <fullName evidence="4">CheA signal transduction histidine kinase</fullName>
    </recommendedName>
</protein>
<feature type="region of interest" description="Disordered" evidence="1">
    <location>
        <begin position="391"/>
        <end position="426"/>
    </location>
</feature>
<name>A0A447CR67_9BRAD</name>
<dbReference type="Proteomes" id="UP000289200">
    <property type="component" value="Unassembled WGS sequence"/>
</dbReference>
<proteinExistence type="predicted"/>
<dbReference type="RefSeq" id="WP_165363781.1">
    <property type="nucleotide sequence ID" value="NZ_UWOC01000055.1"/>
</dbReference>
<reference evidence="3" key="1">
    <citation type="submission" date="2018-10" db="EMBL/GenBank/DDBJ databases">
        <authorList>
            <person name="Peiro R."/>
            <person name="Begona"/>
            <person name="Cbmso G."/>
            <person name="Lopez M."/>
            <person name="Gonzalez S."/>
            <person name="Sacristan E."/>
            <person name="Castillo E."/>
        </authorList>
    </citation>
    <scope>NUCLEOTIDE SEQUENCE [LARGE SCALE GENOMIC DNA]</scope>
</reference>
<feature type="compositionally biased region" description="Pro residues" evidence="1">
    <location>
        <begin position="332"/>
        <end position="341"/>
    </location>
</feature>
<comment type="caution">
    <text evidence="2">The sequence shown here is derived from an EMBL/GenBank/DDBJ whole genome shotgun (WGS) entry which is preliminary data.</text>
</comment>
<feature type="compositionally biased region" description="Low complexity" evidence="1">
    <location>
        <begin position="141"/>
        <end position="151"/>
    </location>
</feature>
<evidence type="ECO:0008006" key="4">
    <source>
        <dbReference type="Google" id="ProtNLM"/>
    </source>
</evidence>
<feature type="compositionally biased region" description="Basic and acidic residues" evidence="1">
    <location>
        <begin position="230"/>
        <end position="265"/>
    </location>
</feature>
<keyword evidence="3" id="KW-1185">Reference proteome</keyword>
<feature type="region of interest" description="Disordered" evidence="1">
    <location>
        <begin position="207"/>
        <end position="349"/>
    </location>
</feature>
<accession>A0A447CR67</accession>
<feature type="compositionally biased region" description="Low complexity" evidence="1">
    <location>
        <begin position="391"/>
        <end position="405"/>
    </location>
</feature>
<feature type="compositionally biased region" description="Low complexity" evidence="1">
    <location>
        <begin position="85"/>
        <end position="132"/>
    </location>
</feature>
<evidence type="ECO:0000313" key="3">
    <source>
        <dbReference type="Proteomes" id="UP000289200"/>
    </source>
</evidence>
<feature type="compositionally biased region" description="Low complexity" evidence="1">
    <location>
        <begin position="158"/>
        <end position="170"/>
    </location>
</feature>
<evidence type="ECO:0000313" key="2">
    <source>
        <dbReference type="EMBL" id="VCU07633.1"/>
    </source>
</evidence>
<sequence length="609" mass="63889">MADYYPLIAKAVAGLDKNTGEARRALYERARNALVTQLRGVTPALGESEITRERLALEEAIRRVEADAARKARSEQPAGRGERTSPSAERWSERSSAASRAAAPGTGSTSASGSSPPETADRTPPGAAGGPATPVPPTSPSLPSSADSSSPPGTPERGAGSALSGSATASPVASGSEPRTPRRLPGASLTDRGLKGFRDVLAEAESLGEATAQASKTAREAFAATAPSRDGTRIEPHVEPEALRPRREPPPLTREHPPFSREPLRRSSAGRDAAVKEAPPGREAGMPPSGAPRSTEPVRGESADLDFAGKGSVRPYLDDHDHHQQSGGRPFPLQPEPLPPHPDGDLGRPLRAPLGGGLVKAAVALVAVLAVVGLGWWAWPTLSGLFGPSSRPVATAPAPAPADSGSRGKITDRVGSQPLPGARPQQDVPAVAQRVVLYEEDPADPGGKRFVGTAVWRTETVAAAPGQAPDMVVRADIEIPERNASVRWSLRRNSDRSLPASHTIEIMFTLPANFPNEGISNIPGILMKQAEQTRGVPLAGLAVKVTTGFFLIGLSSSETDMQRNLQLLKERAWFDVPVVYGNGRRAIMAIEKGTPGERAFADAFAAWGE</sequence>